<keyword evidence="1" id="KW-0472">Membrane</keyword>
<feature type="transmembrane region" description="Helical" evidence="1">
    <location>
        <begin position="69"/>
        <end position="87"/>
    </location>
</feature>
<organism evidence="2 3">
    <name type="scientific">Peribacillus asahii</name>
    <dbReference type="NCBI Taxonomy" id="228899"/>
    <lineage>
        <taxon>Bacteria</taxon>
        <taxon>Bacillati</taxon>
        <taxon>Bacillota</taxon>
        <taxon>Bacilli</taxon>
        <taxon>Bacillales</taxon>
        <taxon>Bacillaceae</taxon>
        <taxon>Peribacillus</taxon>
    </lineage>
</organism>
<dbReference type="InterPro" id="IPR025671">
    <property type="entry name" value="HXXEE"/>
</dbReference>
<proteinExistence type="predicted"/>
<keyword evidence="1" id="KW-1133">Transmembrane helix</keyword>
<sequence>MQESLLIFFCLAITLHNLEEALWLPQWSQQPSKFQRAVSTNEFHFAVLVITSLAYLSAFSYFYFPESILVKWVFIGFLGSMILNAIFPHLLATIVMKKYAPGLLTGVLLNIPINSLILYRMFMDELISLKETVFSTIIVGPILILVIPLLFRIGKRIFPVY</sequence>
<keyword evidence="1" id="KW-0812">Transmembrane</keyword>
<accession>A0A3T0KSZ5</accession>
<reference evidence="2 3" key="1">
    <citation type="submission" date="2018-01" db="EMBL/GenBank/DDBJ databases">
        <title>Bacillus asahii Genome sequencing and assembly.</title>
        <authorList>
            <person name="Jiang H."/>
            <person name="Feng Y."/>
            <person name="Zhao F."/>
            <person name="Lin X."/>
        </authorList>
    </citation>
    <scope>NUCLEOTIDE SEQUENCE [LARGE SCALE GENOMIC DNA]</scope>
    <source>
        <strain evidence="2 3">OM18</strain>
    </source>
</reference>
<dbReference type="Proteomes" id="UP000283095">
    <property type="component" value="Chromosome"/>
</dbReference>
<evidence type="ECO:0008006" key="4">
    <source>
        <dbReference type="Google" id="ProtNLM"/>
    </source>
</evidence>
<evidence type="ECO:0000313" key="3">
    <source>
        <dbReference type="Proteomes" id="UP000283095"/>
    </source>
</evidence>
<dbReference type="AlphaFoldDB" id="A0A3T0KSZ5"/>
<dbReference type="RefSeq" id="WP_127760598.1">
    <property type="nucleotide sequence ID" value="NZ_CP026095.1"/>
</dbReference>
<dbReference type="OrthoDB" id="2221824at2"/>
<protein>
    <recommendedName>
        <fullName evidence="4">HXXEE domain-containing protein</fullName>
    </recommendedName>
</protein>
<evidence type="ECO:0000256" key="1">
    <source>
        <dbReference type="SAM" id="Phobius"/>
    </source>
</evidence>
<dbReference type="Pfam" id="PF13787">
    <property type="entry name" value="HXXEE"/>
    <property type="match status" value="1"/>
</dbReference>
<feature type="transmembrane region" description="Helical" evidence="1">
    <location>
        <begin position="99"/>
        <end position="119"/>
    </location>
</feature>
<gene>
    <name evidence="2" type="ORF">BAOM_2784</name>
</gene>
<name>A0A3T0KSZ5_9BACI</name>
<dbReference type="EMBL" id="CP026095">
    <property type="protein sequence ID" value="AZV43393.1"/>
    <property type="molecule type" value="Genomic_DNA"/>
</dbReference>
<feature type="transmembrane region" description="Helical" evidence="1">
    <location>
        <begin position="45"/>
        <end position="64"/>
    </location>
</feature>
<feature type="transmembrane region" description="Helical" evidence="1">
    <location>
        <begin position="131"/>
        <end position="151"/>
    </location>
</feature>
<evidence type="ECO:0000313" key="2">
    <source>
        <dbReference type="EMBL" id="AZV43393.1"/>
    </source>
</evidence>
<dbReference type="KEGG" id="pasa:BAOM_2784"/>